<dbReference type="Pfam" id="PF14811">
    <property type="entry name" value="TPD"/>
    <property type="match status" value="1"/>
</dbReference>
<dbReference type="OMA" id="DTKGHKF"/>
<organism evidence="6 7">
    <name type="scientific">Megaselia scalaris</name>
    <name type="common">Humpbacked fly</name>
    <name type="synonym">Phora scalaris</name>
    <dbReference type="NCBI Taxonomy" id="36166"/>
    <lineage>
        <taxon>Eukaryota</taxon>
        <taxon>Metazoa</taxon>
        <taxon>Ecdysozoa</taxon>
        <taxon>Arthropoda</taxon>
        <taxon>Hexapoda</taxon>
        <taxon>Insecta</taxon>
        <taxon>Pterygota</taxon>
        <taxon>Neoptera</taxon>
        <taxon>Endopterygota</taxon>
        <taxon>Diptera</taxon>
        <taxon>Brachycera</taxon>
        <taxon>Muscomorpha</taxon>
        <taxon>Platypezoidea</taxon>
        <taxon>Phoridae</taxon>
        <taxon>Megaseliini</taxon>
        <taxon>Megaselia</taxon>
    </lineage>
</organism>
<dbReference type="InterPro" id="IPR029404">
    <property type="entry name" value="CDIN1"/>
</dbReference>
<evidence type="ECO:0000256" key="1">
    <source>
        <dbReference type="ARBA" id="ARBA00004123"/>
    </source>
</evidence>
<reference evidence="6" key="2">
    <citation type="submission" date="2015-06" db="UniProtKB">
        <authorList>
            <consortium name="EnsemblMetazoa"/>
        </authorList>
    </citation>
    <scope>IDENTIFICATION</scope>
</reference>
<comment type="subcellular location">
    <subcellularLocation>
        <location evidence="2">Cytoplasm</location>
    </subcellularLocation>
    <subcellularLocation>
        <location evidence="1">Nucleus</location>
    </subcellularLocation>
</comment>
<sequence>MNILNESTYSSIIEFIKNFRGLSIECEMELIKIYPQISKDTLKNENPLPQIQRPIGELLEKYEKLQKSNYQSNDRLLLQIAIENSIPPGIISRLILQEKYKSKNLQKSEINEMLKCYHLIEPPELAANIRMCSMNDNQDGIIVDMRRRCLGEEYEVKLKKCAKDCGMSFFDENDLRRTGFDKTPDLKLVLPCLYDGTVVNWIESKALFGDLKTHKKYLNQQLESYHNRFGPGIVIYWFGYLETLKTLKENPNGLIILNGFPEREKLFFLTDETTLEDPKSSNSKS</sequence>
<dbReference type="PANTHER" id="PTHR31661:SF1">
    <property type="entry name" value="CDAN1-INTERACTING NUCLEASE 1"/>
    <property type="match status" value="1"/>
</dbReference>
<dbReference type="STRING" id="36166.T1GGX4"/>
<keyword evidence="3" id="KW-0963">Cytoplasm</keyword>
<evidence type="ECO:0000313" key="6">
    <source>
        <dbReference type="EnsemblMetazoa" id="MESCA002655-PA"/>
    </source>
</evidence>
<accession>T1GGX4</accession>
<dbReference type="GO" id="GO:0005737">
    <property type="term" value="C:cytoplasm"/>
    <property type="evidence" value="ECO:0007669"/>
    <property type="project" value="UniProtKB-SubCell"/>
</dbReference>
<dbReference type="AlphaFoldDB" id="T1GGX4"/>
<dbReference type="GO" id="GO:0005634">
    <property type="term" value="C:nucleus"/>
    <property type="evidence" value="ECO:0007669"/>
    <property type="project" value="UniProtKB-SubCell"/>
</dbReference>
<reference evidence="7" key="1">
    <citation type="submission" date="2013-02" db="EMBL/GenBank/DDBJ databases">
        <authorList>
            <person name="Hughes D."/>
        </authorList>
    </citation>
    <scope>NUCLEOTIDE SEQUENCE</scope>
    <source>
        <strain>Durham</strain>
        <strain evidence="7">NC isolate 2 -- Noor lab</strain>
    </source>
</reference>
<dbReference type="HOGENOM" id="CLU_076808_0_1_1"/>
<evidence type="ECO:0000256" key="4">
    <source>
        <dbReference type="ARBA" id="ARBA00023242"/>
    </source>
</evidence>
<keyword evidence="7" id="KW-1185">Reference proteome</keyword>
<dbReference type="EnsemblMetazoa" id="MESCA002655-RA">
    <property type="protein sequence ID" value="MESCA002655-PA"/>
    <property type="gene ID" value="MESCA002655"/>
</dbReference>
<name>T1GGX4_MEGSC</name>
<protein>
    <recommendedName>
        <fullName evidence="5">CDAN1-interacting nuclease 1</fullName>
    </recommendedName>
</protein>
<dbReference type="EMBL" id="CAQQ02064508">
    <property type="status" value="NOT_ANNOTATED_CDS"/>
    <property type="molecule type" value="Genomic_DNA"/>
</dbReference>
<proteinExistence type="predicted"/>
<evidence type="ECO:0000313" key="7">
    <source>
        <dbReference type="Proteomes" id="UP000015102"/>
    </source>
</evidence>
<dbReference type="PANTHER" id="PTHR31661">
    <property type="entry name" value="SIMILAR TO CDNA SEQUENCE BC052040"/>
    <property type="match status" value="1"/>
</dbReference>
<evidence type="ECO:0000256" key="3">
    <source>
        <dbReference type="ARBA" id="ARBA00022490"/>
    </source>
</evidence>
<evidence type="ECO:0000256" key="5">
    <source>
        <dbReference type="ARBA" id="ARBA00023480"/>
    </source>
</evidence>
<keyword evidence="4" id="KW-0539">Nucleus</keyword>
<evidence type="ECO:0000256" key="2">
    <source>
        <dbReference type="ARBA" id="ARBA00004496"/>
    </source>
</evidence>
<dbReference type="Proteomes" id="UP000015102">
    <property type="component" value="Unassembled WGS sequence"/>
</dbReference>